<name>A0A2P2PYV2_RHIMU</name>
<dbReference type="EMBL" id="GGEC01079442">
    <property type="protein sequence ID" value="MBX59926.1"/>
    <property type="molecule type" value="Transcribed_RNA"/>
</dbReference>
<proteinExistence type="predicted"/>
<evidence type="ECO:0000313" key="1">
    <source>
        <dbReference type="EMBL" id="MBX59926.1"/>
    </source>
</evidence>
<protein>
    <submittedName>
        <fullName evidence="1">Uncharacterized protein</fullName>
    </submittedName>
</protein>
<reference evidence="1" key="1">
    <citation type="submission" date="2018-02" db="EMBL/GenBank/DDBJ databases">
        <title>Rhizophora mucronata_Transcriptome.</title>
        <authorList>
            <person name="Meera S.P."/>
            <person name="Sreeshan A."/>
            <person name="Augustine A."/>
        </authorList>
    </citation>
    <scope>NUCLEOTIDE SEQUENCE</scope>
    <source>
        <tissue evidence="1">Leaf</tissue>
    </source>
</reference>
<sequence length="41" mass="4688">MTCFVWSLIIVSAQLLQRPLCCVLDSRLLITYIVSYPISNN</sequence>
<organism evidence="1">
    <name type="scientific">Rhizophora mucronata</name>
    <name type="common">Asiatic mangrove</name>
    <dbReference type="NCBI Taxonomy" id="61149"/>
    <lineage>
        <taxon>Eukaryota</taxon>
        <taxon>Viridiplantae</taxon>
        <taxon>Streptophyta</taxon>
        <taxon>Embryophyta</taxon>
        <taxon>Tracheophyta</taxon>
        <taxon>Spermatophyta</taxon>
        <taxon>Magnoliopsida</taxon>
        <taxon>eudicotyledons</taxon>
        <taxon>Gunneridae</taxon>
        <taxon>Pentapetalae</taxon>
        <taxon>rosids</taxon>
        <taxon>fabids</taxon>
        <taxon>Malpighiales</taxon>
        <taxon>Rhizophoraceae</taxon>
        <taxon>Rhizophora</taxon>
    </lineage>
</organism>
<dbReference type="AlphaFoldDB" id="A0A2P2PYV2"/>
<accession>A0A2P2PYV2</accession>